<reference evidence="1" key="2">
    <citation type="journal article" date="2015" name="Data Brief">
        <title>Shoot transcriptome of the giant reed, Arundo donax.</title>
        <authorList>
            <person name="Barrero R.A."/>
            <person name="Guerrero F.D."/>
            <person name="Moolhuijzen P."/>
            <person name="Goolsby J.A."/>
            <person name="Tidwell J."/>
            <person name="Bellgard S.E."/>
            <person name="Bellgard M.I."/>
        </authorList>
    </citation>
    <scope>NUCLEOTIDE SEQUENCE</scope>
    <source>
        <tissue evidence="1">Shoot tissue taken approximately 20 cm above the soil surface</tissue>
    </source>
</reference>
<dbReference type="EMBL" id="GBRH01188434">
    <property type="protein sequence ID" value="JAE09462.1"/>
    <property type="molecule type" value="Transcribed_RNA"/>
</dbReference>
<sequence length="39" mass="4277">MALDSSAVQMLRSSSSMFMDPKSLFAPPSALWNSSNVRE</sequence>
<dbReference type="AlphaFoldDB" id="A0A0A9FAU3"/>
<protein>
    <submittedName>
        <fullName evidence="1">Uncharacterized protein</fullName>
    </submittedName>
</protein>
<reference evidence="1" key="1">
    <citation type="submission" date="2014-09" db="EMBL/GenBank/DDBJ databases">
        <authorList>
            <person name="Magalhaes I.L.F."/>
            <person name="Oliveira U."/>
            <person name="Santos F.R."/>
            <person name="Vidigal T.H.D.A."/>
            <person name="Brescovit A.D."/>
            <person name="Santos A.J."/>
        </authorList>
    </citation>
    <scope>NUCLEOTIDE SEQUENCE</scope>
    <source>
        <tissue evidence="1">Shoot tissue taken approximately 20 cm above the soil surface</tissue>
    </source>
</reference>
<evidence type="ECO:0000313" key="1">
    <source>
        <dbReference type="EMBL" id="JAE09462.1"/>
    </source>
</evidence>
<organism evidence="1">
    <name type="scientific">Arundo donax</name>
    <name type="common">Giant reed</name>
    <name type="synonym">Donax arundinaceus</name>
    <dbReference type="NCBI Taxonomy" id="35708"/>
    <lineage>
        <taxon>Eukaryota</taxon>
        <taxon>Viridiplantae</taxon>
        <taxon>Streptophyta</taxon>
        <taxon>Embryophyta</taxon>
        <taxon>Tracheophyta</taxon>
        <taxon>Spermatophyta</taxon>
        <taxon>Magnoliopsida</taxon>
        <taxon>Liliopsida</taxon>
        <taxon>Poales</taxon>
        <taxon>Poaceae</taxon>
        <taxon>PACMAD clade</taxon>
        <taxon>Arundinoideae</taxon>
        <taxon>Arundineae</taxon>
        <taxon>Arundo</taxon>
    </lineage>
</organism>
<accession>A0A0A9FAU3</accession>
<proteinExistence type="predicted"/>
<name>A0A0A9FAU3_ARUDO</name>